<accession>A0A6J4TH05</accession>
<gene>
    <name evidence="1" type="ORF">AVDCRST_MAG67-3465</name>
</gene>
<sequence>MRYADPFRDAGRPETTDHDFLLNCSCGAEQRMDEMTLDETGPITLYECKRCTKSIAGVMTDDPDLEIHAPQSMTRLQERAGHHLRGYIIGSRVDVALRPEGGERDLLLIPATPYFFVQYLSL</sequence>
<dbReference type="AlphaFoldDB" id="A0A6J4TH05"/>
<proteinExistence type="predicted"/>
<evidence type="ECO:0000313" key="1">
    <source>
        <dbReference type="EMBL" id="CAA9522342.1"/>
    </source>
</evidence>
<reference evidence="1" key="1">
    <citation type="submission" date="2020-02" db="EMBL/GenBank/DDBJ databases">
        <authorList>
            <person name="Meier V. D."/>
        </authorList>
    </citation>
    <scope>NUCLEOTIDE SEQUENCE</scope>
    <source>
        <strain evidence="1">AVDCRST_MAG67</strain>
    </source>
</reference>
<dbReference type="EMBL" id="CADCVQ010000147">
    <property type="protein sequence ID" value="CAA9522342.1"/>
    <property type="molecule type" value="Genomic_DNA"/>
</dbReference>
<name>A0A6J4TH05_9ACTN</name>
<protein>
    <submittedName>
        <fullName evidence="1">Uncharacterized protein</fullName>
    </submittedName>
</protein>
<organism evidence="1">
    <name type="scientific">uncultured Solirubrobacteraceae bacterium</name>
    <dbReference type="NCBI Taxonomy" id="1162706"/>
    <lineage>
        <taxon>Bacteria</taxon>
        <taxon>Bacillati</taxon>
        <taxon>Actinomycetota</taxon>
        <taxon>Thermoleophilia</taxon>
        <taxon>Solirubrobacterales</taxon>
        <taxon>Solirubrobacteraceae</taxon>
        <taxon>environmental samples</taxon>
    </lineage>
</organism>